<comment type="caution">
    <text evidence="3">The sequence shown here is derived from an EMBL/GenBank/DDBJ whole genome shotgun (WGS) entry which is preliminary data.</text>
</comment>
<evidence type="ECO:0000313" key="7">
    <source>
        <dbReference type="Proteomes" id="UP000433483"/>
    </source>
</evidence>
<reference evidence="6 7" key="1">
    <citation type="submission" date="2018-08" db="EMBL/GenBank/DDBJ databases">
        <title>Genomic investigation of the strawberry pathogen Phytophthora fragariae indicates pathogenicity is determined by transcriptional variation in three key races.</title>
        <authorList>
            <person name="Adams T.M."/>
            <person name="Armitage A.D."/>
            <person name="Sobczyk M.K."/>
            <person name="Bates H.J."/>
            <person name="Dunwell J.M."/>
            <person name="Nellist C.F."/>
            <person name="Harrison R.J."/>
        </authorList>
    </citation>
    <scope>NUCLEOTIDE SEQUENCE [LARGE SCALE GENOMIC DNA]</scope>
    <source>
        <strain evidence="5 8">BC-1</strain>
        <strain evidence="4 7">NOV-27</strain>
        <strain evidence="3 9">NOV-5</strain>
        <strain evidence="2 6">NOV-9</strain>
    </source>
</reference>
<keyword evidence="7" id="KW-1185">Reference proteome</keyword>
<evidence type="ECO:0000256" key="1">
    <source>
        <dbReference type="SAM" id="Phobius"/>
    </source>
</evidence>
<dbReference type="EMBL" id="QXGD01001476">
    <property type="protein sequence ID" value="KAE9205316.1"/>
    <property type="molecule type" value="Genomic_DNA"/>
</dbReference>
<name>A0A6A3SZA6_9STRA</name>
<dbReference type="Proteomes" id="UP000440732">
    <property type="component" value="Unassembled WGS sequence"/>
</dbReference>
<evidence type="ECO:0000313" key="2">
    <source>
        <dbReference type="EMBL" id="KAE8929789.1"/>
    </source>
</evidence>
<organism evidence="3 9">
    <name type="scientific">Phytophthora fragariae</name>
    <dbReference type="NCBI Taxonomy" id="53985"/>
    <lineage>
        <taxon>Eukaryota</taxon>
        <taxon>Sar</taxon>
        <taxon>Stramenopiles</taxon>
        <taxon>Oomycota</taxon>
        <taxon>Peronosporomycetes</taxon>
        <taxon>Peronosporales</taxon>
        <taxon>Peronosporaceae</taxon>
        <taxon>Phytophthora</taxon>
    </lineage>
</organism>
<evidence type="ECO:0000313" key="6">
    <source>
        <dbReference type="Proteomes" id="UP000429523"/>
    </source>
</evidence>
<proteinExistence type="predicted"/>
<dbReference type="Proteomes" id="UP000433483">
    <property type="component" value="Unassembled WGS sequence"/>
</dbReference>
<keyword evidence="1" id="KW-1133">Transmembrane helix</keyword>
<dbReference type="OrthoDB" id="125766at2759"/>
<evidence type="ECO:0000313" key="5">
    <source>
        <dbReference type="EMBL" id="KAE9205316.1"/>
    </source>
</evidence>
<feature type="transmembrane region" description="Helical" evidence="1">
    <location>
        <begin position="174"/>
        <end position="196"/>
    </location>
</feature>
<dbReference type="EMBL" id="QXGF01001467">
    <property type="protein sequence ID" value="KAE8929789.1"/>
    <property type="molecule type" value="Genomic_DNA"/>
</dbReference>
<dbReference type="Proteomes" id="UP000429523">
    <property type="component" value="Unassembled WGS sequence"/>
</dbReference>
<dbReference type="AlphaFoldDB" id="A0A6A3SZA6"/>
<accession>A0A6A3SZA6</accession>
<sequence length="248" mass="26819">MKHQKRTAIHVKEALLGPFLEASSVETMPSLNATSPLKDGNAEIRNFLSVIEGTFWLLGTTPPNLLWPAVLGFGAVVLGYSATIIRVVTRPSSRRASRSIGSFDAVKASLINTVARAARDRRRSSITSSTAKLIVSLAESESPGRKRLNVCLKIGDLMVESVLLFTILEAGPPVLLAGIFTTIVVTNALSCVIMIYSSSRNAGLTETLVDFSLTFSSQSGIRCLYSAIVFRPSNLTIRNWRSTSKCSQ</sequence>
<gene>
    <name evidence="5" type="ORF">PF002_g20366</name>
    <name evidence="4" type="ORF">PF005_g19142</name>
    <name evidence="3" type="ORF">PF006_g17963</name>
    <name evidence="2" type="ORF">PF009_g20105</name>
</gene>
<evidence type="ECO:0000313" key="4">
    <source>
        <dbReference type="EMBL" id="KAE9190706.1"/>
    </source>
</evidence>
<evidence type="ECO:0000313" key="8">
    <source>
        <dbReference type="Proteomes" id="UP000440367"/>
    </source>
</evidence>
<protein>
    <submittedName>
        <fullName evidence="3">Uncharacterized protein</fullName>
    </submittedName>
</protein>
<evidence type="ECO:0000313" key="3">
    <source>
        <dbReference type="EMBL" id="KAE9121169.1"/>
    </source>
</evidence>
<dbReference type="EMBL" id="QXGA01001360">
    <property type="protein sequence ID" value="KAE9121169.1"/>
    <property type="molecule type" value="Genomic_DNA"/>
</dbReference>
<feature type="transmembrane region" description="Helical" evidence="1">
    <location>
        <begin position="65"/>
        <end position="88"/>
    </location>
</feature>
<dbReference type="Proteomes" id="UP000440367">
    <property type="component" value="Unassembled WGS sequence"/>
</dbReference>
<keyword evidence="1" id="KW-0472">Membrane</keyword>
<evidence type="ECO:0000313" key="9">
    <source>
        <dbReference type="Proteomes" id="UP000440732"/>
    </source>
</evidence>
<keyword evidence="1" id="KW-0812">Transmembrane</keyword>
<dbReference type="EMBL" id="QXGB01001444">
    <property type="protein sequence ID" value="KAE9190706.1"/>
    <property type="molecule type" value="Genomic_DNA"/>
</dbReference>